<organism evidence="1 2">
    <name type="scientific">Trifolium medium</name>
    <dbReference type="NCBI Taxonomy" id="97028"/>
    <lineage>
        <taxon>Eukaryota</taxon>
        <taxon>Viridiplantae</taxon>
        <taxon>Streptophyta</taxon>
        <taxon>Embryophyta</taxon>
        <taxon>Tracheophyta</taxon>
        <taxon>Spermatophyta</taxon>
        <taxon>Magnoliopsida</taxon>
        <taxon>eudicotyledons</taxon>
        <taxon>Gunneridae</taxon>
        <taxon>Pentapetalae</taxon>
        <taxon>rosids</taxon>
        <taxon>fabids</taxon>
        <taxon>Fabales</taxon>
        <taxon>Fabaceae</taxon>
        <taxon>Papilionoideae</taxon>
        <taxon>50 kb inversion clade</taxon>
        <taxon>NPAAA clade</taxon>
        <taxon>Hologalegina</taxon>
        <taxon>IRL clade</taxon>
        <taxon>Trifolieae</taxon>
        <taxon>Trifolium</taxon>
    </lineage>
</organism>
<feature type="non-terminal residue" evidence="1">
    <location>
        <position position="1"/>
    </location>
</feature>
<keyword evidence="2" id="KW-1185">Reference proteome</keyword>
<dbReference type="EMBL" id="LXQA010853184">
    <property type="protein sequence ID" value="MCI74091.1"/>
    <property type="molecule type" value="Genomic_DNA"/>
</dbReference>
<sequence length="75" mass="8748">TGTDIRLSNFVDSSIDTPKSLLDHSYDEDFLIHFNLYDLIHHLPKRDLDLSSCYIKTDLFRCFSIKTQKFAIPPD</sequence>
<reference evidence="1 2" key="1">
    <citation type="journal article" date="2018" name="Front. Plant Sci.">
        <title>Red Clover (Trifolium pratense) and Zigzag Clover (T. medium) - A Picture of Genomic Similarities and Differences.</title>
        <authorList>
            <person name="Dluhosova J."/>
            <person name="Istvanek J."/>
            <person name="Nedelnik J."/>
            <person name="Repkova J."/>
        </authorList>
    </citation>
    <scope>NUCLEOTIDE SEQUENCE [LARGE SCALE GENOMIC DNA]</scope>
    <source>
        <strain evidence="2">cv. 10/8</strain>
        <tissue evidence="1">Leaf</tissue>
    </source>
</reference>
<dbReference type="Proteomes" id="UP000265520">
    <property type="component" value="Unassembled WGS sequence"/>
</dbReference>
<evidence type="ECO:0000313" key="2">
    <source>
        <dbReference type="Proteomes" id="UP000265520"/>
    </source>
</evidence>
<evidence type="ECO:0000313" key="1">
    <source>
        <dbReference type="EMBL" id="MCI74091.1"/>
    </source>
</evidence>
<dbReference type="AlphaFoldDB" id="A0A392UKK8"/>
<name>A0A392UKK8_9FABA</name>
<accession>A0A392UKK8</accession>
<proteinExistence type="predicted"/>
<comment type="caution">
    <text evidence="1">The sequence shown here is derived from an EMBL/GenBank/DDBJ whole genome shotgun (WGS) entry which is preliminary data.</text>
</comment>
<protein>
    <submittedName>
        <fullName evidence="1">Uncharacterized protein</fullName>
    </submittedName>
</protein>